<feature type="transmembrane region" description="Helical" evidence="6">
    <location>
        <begin position="207"/>
        <end position="226"/>
    </location>
</feature>
<feature type="compositionally biased region" description="Pro residues" evidence="5">
    <location>
        <begin position="1098"/>
        <end position="1112"/>
    </location>
</feature>
<feature type="transmembrane region" description="Helical" evidence="6">
    <location>
        <begin position="42"/>
        <end position="64"/>
    </location>
</feature>
<organism evidence="9 10">
    <name type="scientific">Paratrimastix pyriformis</name>
    <dbReference type="NCBI Taxonomy" id="342808"/>
    <lineage>
        <taxon>Eukaryota</taxon>
        <taxon>Metamonada</taxon>
        <taxon>Preaxostyla</taxon>
        <taxon>Paratrimastigidae</taxon>
        <taxon>Paratrimastix</taxon>
    </lineage>
</organism>
<evidence type="ECO:0000313" key="10">
    <source>
        <dbReference type="Proteomes" id="UP001141327"/>
    </source>
</evidence>
<feature type="transmembrane region" description="Helical" evidence="6">
    <location>
        <begin position="289"/>
        <end position="310"/>
    </location>
</feature>
<feature type="region of interest" description="Disordered" evidence="5">
    <location>
        <begin position="517"/>
        <end position="543"/>
    </location>
</feature>
<proteinExistence type="predicted"/>
<keyword evidence="4 6" id="KW-0472">Membrane</keyword>
<dbReference type="EMBL" id="JAPMOS010000032">
    <property type="protein sequence ID" value="KAJ4458242.1"/>
    <property type="molecule type" value="Genomic_DNA"/>
</dbReference>
<feature type="region of interest" description="Disordered" evidence="5">
    <location>
        <begin position="1016"/>
        <end position="1054"/>
    </location>
</feature>
<feature type="compositionally biased region" description="Low complexity" evidence="5">
    <location>
        <begin position="1127"/>
        <end position="1140"/>
    </location>
</feature>
<feature type="compositionally biased region" description="Low complexity" evidence="5">
    <location>
        <begin position="1220"/>
        <end position="1229"/>
    </location>
</feature>
<dbReference type="Pfam" id="PF03522">
    <property type="entry name" value="SLC12"/>
    <property type="match status" value="1"/>
</dbReference>
<dbReference type="Pfam" id="PF00324">
    <property type="entry name" value="AA_permease"/>
    <property type="match status" value="2"/>
</dbReference>
<evidence type="ECO:0000256" key="2">
    <source>
        <dbReference type="ARBA" id="ARBA00022692"/>
    </source>
</evidence>
<evidence type="ECO:0000259" key="7">
    <source>
        <dbReference type="Pfam" id="PF00324"/>
    </source>
</evidence>
<feature type="domain" description="Amino acid permease/ SLC12A" evidence="7">
    <location>
        <begin position="47"/>
        <end position="372"/>
    </location>
</feature>
<keyword evidence="3 6" id="KW-1133">Transmembrane helix</keyword>
<dbReference type="InterPro" id="IPR004842">
    <property type="entry name" value="SLC12A_fam"/>
</dbReference>
<feature type="transmembrane region" description="Helical" evidence="6">
    <location>
        <begin position="70"/>
        <end position="97"/>
    </location>
</feature>
<evidence type="ECO:0000259" key="8">
    <source>
        <dbReference type="Pfam" id="PF03522"/>
    </source>
</evidence>
<evidence type="ECO:0000256" key="5">
    <source>
        <dbReference type="SAM" id="MobiDB-lite"/>
    </source>
</evidence>
<evidence type="ECO:0000256" key="3">
    <source>
        <dbReference type="ARBA" id="ARBA00022989"/>
    </source>
</evidence>
<dbReference type="PANTHER" id="PTHR11827">
    <property type="entry name" value="SOLUTE CARRIER FAMILY 12, CATION COTRANSPORTERS"/>
    <property type="match status" value="1"/>
</dbReference>
<protein>
    <submittedName>
        <fullName evidence="9">Cation-chloride cotransporter</fullName>
    </submittedName>
</protein>
<dbReference type="Proteomes" id="UP001141327">
    <property type="component" value="Unassembled WGS sequence"/>
</dbReference>
<feature type="transmembrane region" description="Helical" evidence="6">
    <location>
        <begin position="380"/>
        <end position="397"/>
    </location>
</feature>
<feature type="transmembrane region" description="Helical" evidence="6">
    <location>
        <begin position="331"/>
        <end position="349"/>
    </location>
</feature>
<gene>
    <name evidence="9" type="ORF">PAPYR_6061</name>
</gene>
<evidence type="ECO:0000256" key="1">
    <source>
        <dbReference type="ARBA" id="ARBA00004141"/>
    </source>
</evidence>
<evidence type="ECO:0000256" key="6">
    <source>
        <dbReference type="SAM" id="Phobius"/>
    </source>
</evidence>
<feature type="transmembrane region" description="Helical" evidence="6">
    <location>
        <begin position="409"/>
        <end position="433"/>
    </location>
</feature>
<keyword evidence="2 6" id="KW-0812">Transmembrane</keyword>
<evidence type="ECO:0000313" key="9">
    <source>
        <dbReference type="EMBL" id="KAJ4458242.1"/>
    </source>
</evidence>
<evidence type="ECO:0000256" key="4">
    <source>
        <dbReference type="ARBA" id="ARBA00023136"/>
    </source>
</evidence>
<sequence length="1485" mass="160017">MANPGSPLGALSKPEPMGLYQEPAIGRQLPSSSKGKGKLKTLTGVFIPTFCSVFGSMLFVRMSWVVGQGGIGIVILLWFLSCLSTFLTSLSISAIATNGQIASGGSYYMISRYLGPEFGGAVGILNSLALSVGPAMEILGLTEMLLNAFPIIRITGTSWDRQVWIVVSPLAPLVSTDPRGQIIALIVMVILSTYVCLGATFVAKISIFFIANLLLVFVWFFVGMFITHPELGSGPTGRTSSITGRPHTTRGGLFTLLGLFYPCVCDINAGADRSRELDNPQISIPRGTVAGVAASSFAYLFAVVMMAFTAPREVLKGNSSVILQGGWPHKYVLQICVLFVSAGSALQYLTGGPQVLQAVAIDGTVPFLKFLAPGKEPRRFFMLTYAFTNLACFLLAWQKAPNFRPRFRWFHWSTALLAILLLVALMFMINWWVALIAWGCAFLIYKYIQYKGVEANWGDGLKGLRFQNARDSLLALERNSSHTKNWRPQILAFVKMSEVWTNPLHIDPPKRHFGPFGLRPTAPAAPTSSETATGAPSSPEVLPPALFPSASTAQLSVQVASVTESSLLSFLKTLKKGNGLTILGRVLLGEPEDRTQDLSKDMEMMRKRLKRLQMEAFPECIVAPSFHEGAIAMSVRALQDLCFSGPFPFVIASRWHRPHRSFAYLPSPAHLLWTPTATHLHLFSIRFTAGCDCCRMQCAGLGRLRPNAVLLGWPHRWREDAQRTDQYVDMMKQITDSDRALLLLKSLSPFPDEANGKADVQTGTIDVWWVVHDGGLLLLLPVLLKRSKIWKKCRLRIFSVAGQFDNSVEMERLIKQYLYDLRIEATVEIIDLDTPELLGYTNERTLALEERLQLLQSLNMVSTTTTVHGVHRRMSVKGDHRHHLGANSFVSPASATSPSAPMGVMASDHHGRMVPAPGAVLKAPGRPEDAPSPPTLVEDQFVLGPELAVSLPRTLSLNLGRPELAADDDDEPALEEIMGGGDMPPMVPPSAEGEETFRYDLYGSMVNLGASLEERDAHHAEEDTLTSPDGGIAAGPPVEFRPMPPGDMRGNAFLDHDQDQAAPTQVPMANAFLDQDLDQDHGAAPTQVPLAESFDVTPAPPAPANLPPPPAGNPFLDHSATPADDVQQQQQQQQQQHDVVGAGAEAGAPAADQYPDLQRMLREHSSDLAPAVAVGGGENAAPAAIGPDMVTVQFDSAPAPVDVQQPATTDPQPTPPSPGHPLTGPPSLHEIPHTPPQQPAPAPAAPVLPGEAEVPSAATVHVVPASASPRRATPSLSRIASLRHVPSFLSPEARPHHRIPSVSSSARFQPVGTPDAMPADTTPNPLSRLFVPLVSSPMAPHAASTGGESIPGTPDATEEAALPQSDEAAAGGVGHDESSPETLRSNVQVAVQLNQLIKQRSSKASLVFLNLPPISGSPAKCPGLGPRYMEYLSALTADNPHRSTTAVWLWSTITFPPTQPPITAEGVDRMVMVRGSGTEVVTIYS</sequence>
<feature type="region of interest" description="Disordered" evidence="5">
    <location>
        <begin position="1093"/>
        <end position="1140"/>
    </location>
</feature>
<comment type="caution">
    <text evidence="9">The sequence shown here is derived from an EMBL/GenBank/DDBJ whole genome shotgun (WGS) entry which is preliminary data.</text>
</comment>
<dbReference type="Gene3D" id="1.20.1740.10">
    <property type="entry name" value="Amino acid/polyamine transporter I"/>
    <property type="match status" value="1"/>
</dbReference>
<feature type="transmembrane region" description="Helical" evidence="6">
    <location>
        <begin position="182"/>
        <end position="202"/>
    </location>
</feature>
<accession>A0ABQ8UIK4</accession>
<feature type="compositionally biased region" description="Low complexity" evidence="5">
    <location>
        <begin position="520"/>
        <end position="539"/>
    </location>
</feature>
<feature type="region of interest" description="Disordered" evidence="5">
    <location>
        <begin position="1291"/>
        <end position="1382"/>
    </location>
</feature>
<feature type="compositionally biased region" description="Pro residues" evidence="5">
    <location>
        <begin position="1233"/>
        <end position="1246"/>
    </location>
</feature>
<feature type="transmembrane region" description="Helical" evidence="6">
    <location>
        <begin position="118"/>
        <end position="136"/>
    </location>
</feature>
<feature type="domain" description="Amino acid permease/ SLC12A" evidence="7">
    <location>
        <begin position="380"/>
        <end position="491"/>
    </location>
</feature>
<dbReference type="InterPro" id="IPR018491">
    <property type="entry name" value="SLC12_C"/>
</dbReference>
<dbReference type="InterPro" id="IPR004841">
    <property type="entry name" value="AA-permease/SLC12A_dom"/>
</dbReference>
<feature type="domain" description="SLC12A transporter C-terminal" evidence="8">
    <location>
        <begin position="760"/>
        <end position="825"/>
    </location>
</feature>
<feature type="region of interest" description="Disordered" evidence="5">
    <location>
        <begin position="1201"/>
        <end position="1253"/>
    </location>
</feature>
<dbReference type="PANTHER" id="PTHR11827:SF72">
    <property type="entry name" value="GH08340P"/>
    <property type="match status" value="1"/>
</dbReference>
<name>A0ABQ8UIK4_9EUKA</name>
<comment type="subcellular location">
    <subcellularLocation>
        <location evidence="1">Membrane</location>
        <topology evidence="1">Multi-pass membrane protein</topology>
    </subcellularLocation>
</comment>
<keyword evidence="10" id="KW-1185">Reference proteome</keyword>
<reference evidence="9" key="1">
    <citation type="journal article" date="2022" name="bioRxiv">
        <title>Genomics of Preaxostyla Flagellates Illuminates Evolutionary Transitions and the Path Towards Mitochondrial Loss.</title>
        <authorList>
            <person name="Novak L.V.F."/>
            <person name="Treitli S.C."/>
            <person name="Pyrih J."/>
            <person name="Halakuc P."/>
            <person name="Pipaliya S.V."/>
            <person name="Vacek V."/>
            <person name="Brzon O."/>
            <person name="Soukal P."/>
            <person name="Eme L."/>
            <person name="Dacks J.B."/>
            <person name="Karnkowska A."/>
            <person name="Elias M."/>
            <person name="Hampl V."/>
        </authorList>
    </citation>
    <scope>NUCLEOTIDE SEQUENCE</scope>
    <source>
        <strain evidence="9">RCP-MX</strain>
    </source>
</reference>